<proteinExistence type="inferred from homology"/>
<dbReference type="EMBL" id="BMAO01020255">
    <property type="protein sequence ID" value="GFQ66016.1"/>
    <property type="molecule type" value="Genomic_DNA"/>
</dbReference>
<dbReference type="PANTHER" id="PTHR21405">
    <property type="entry name" value="CDNA SEQUENCE BC021608"/>
    <property type="match status" value="1"/>
</dbReference>
<comment type="caution">
    <text evidence="2">The sequence shown here is derived from an EMBL/GenBank/DDBJ whole genome shotgun (WGS) entry which is preliminary data.</text>
</comment>
<sequence>MATKHDLAILNSVFNPLLPVGECPVEEIIDADLKDEEELTESVIEAKRLEIEAVKKAETGNVDEAIEILNQSIQMAPRRPAGYNNRAQAYRLKGNISGG</sequence>
<dbReference type="SUPFAM" id="SSF48452">
    <property type="entry name" value="TPR-like"/>
    <property type="match status" value="1"/>
</dbReference>
<accession>A0A8X6K9A0</accession>
<dbReference type="PANTHER" id="PTHR21405:SF0">
    <property type="entry name" value="TETRATRICOPEPTIDE REPEAT PROTEIN 36"/>
    <property type="match status" value="1"/>
</dbReference>
<dbReference type="OrthoDB" id="539634at2759"/>
<gene>
    <name evidence="2" type="primary">ttc36</name>
    <name evidence="2" type="ORF">TNCT_343631</name>
</gene>
<evidence type="ECO:0000313" key="2">
    <source>
        <dbReference type="EMBL" id="GFQ66016.1"/>
    </source>
</evidence>
<keyword evidence="3" id="KW-1185">Reference proteome</keyword>
<dbReference type="InterPro" id="IPR038906">
    <property type="entry name" value="TTC36"/>
</dbReference>
<dbReference type="GO" id="GO:0006570">
    <property type="term" value="P:tyrosine metabolic process"/>
    <property type="evidence" value="ECO:0007669"/>
    <property type="project" value="TreeGrafter"/>
</dbReference>
<evidence type="ECO:0000313" key="3">
    <source>
        <dbReference type="Proteomes" id="UP000887116"/>
    </source>
</evidence>
<dbReference type="InterPro" id="IPR011990">
    <property type="entry name" value="TPR-like_helical_dom_sf"/>
</dbReference>
<dbReference type="Gene3D" id="1.25.40.10">
    <property type="entry name" value="Tetratricopeptide repeat domain"/>
    <property type="match status" value="1"/>
</dbReference>
<comment type="similarity">
    <text evidence="1">Belongs to the TTC36 family.</text>
</comment>
<name>A0A8X6K9A0_TRICU</name>
<evidence type="ECO:0000256" key="1">
    <source>
        <dbReference type="ARBA" id="ARBA00006995"/>
    </source>
</evidence>
<organism evidence="2 3">
    <name type="scientific">Trichonephila clavata</name>
    <name type="common">Joro spider</name>
    <name type="synonym">Nephila clavata</name>
    <dbReference type="NCBI Taxonomy" id="2740835"/>
    <lineage>
        <taxon>Eukaryota</taxon>
        <taxon>Metazoa</taxon>
        <taxon>Ecdysozoa</taxon>
        <taxon>Arthropoda</taxon>
        <taxon>Chelicerata</taxon>
        <taxon>Arachnida</taxon>
        <taxon>Araneae</taxon>
        <taxon>Araneomorphae</taxon>
        <taxon>Entelegynae</taxon>
        <taxon>Araneoidea</taxon>
        <taxon>Nephilidae</taxon>
        <taxon>Trichonephila</taxon>
    </lineage>
</organism>
<dbReference type="AlphaFoldDB" id="A0A8X6K9A0"/>
<dbReference type="Proteomes" id="UP000887116">
    <property type="component" value="Unassembled WGS sequence"/>
</dbReference>
<reference evidence="2" key="1">
    <citation type="submission" date="2020-07" db="EMBL/GenBank/DDBJ databases">
        <title>Multicomponent nature underlies the extraordinary mechanical properties of spider dragline silk.</title>
        <authorList>
            <person name="Kono N."/>
            <person name="Nakamura H."/>
            <person name="Mori M."/>
            <person name="Yoshida Y."/>
            <person name="Ohtoshi R."/>
            <person name="Malay A.D."/>
            <person name="Moran D.A.P."/>
            <person name="Tomita M."/>
            <person name="Numata K."/>
            <person name="Arakawa K."/>
        </authorList>
    </citation>
    <scope>NUCLEOTIDE SEQUENCE</scope>
</reference>
<protein>
    <submittedName>
        <fullName evidence="2">Tetratricopeptide repeat protein 36 homolog</fullName>
    </submittedName>
</protein>